<gene>
    <name evidence="2" type="ORF">ERS852523_02058</name>
</gene>
<feature type="domain" description="Peptidase M16 N-terminal" evidence="1">
    <location>
        <begin position="19"/>
        <end position="125"/>
    </location>
</feature>
<dbReference type="GO" id="GO:0046872">
    <property type="term" value="F:metal ion binding"/>
    <property type="evidence" value="ECO:0007669"/>
    <property type="project" value="InterPro"/>
</dbReference>
<evidence type="ECO:0000259" key="1">
    <source>
        <dbReference type="Pfam" id="PF00675"/>
    </source>
</evidence>
<dbReference type="SUPFAM" id="SSF63411">
    <property type="entry name" value="LuxS/MPP-like metallohydrolase"/>
    <property type="match status" value="1"/>
</dbReference>
<sequence>MIKKLSNGISYEFRECDMDMCYVSLIVWNGSLKDRDRYGIAHFLEHMLMQMDYEGYGVGDDFSCVGTTSFEYTKYVISTHNEIGNILNAIRILLDIFRGTHLLRDNMEKVRQDIVNEYNIVSESPFFEVYRSFVKKLGISEYMPIGNLHDIRCITYMDIIENFKNGYSVENAHIIILGGEKEWEERIWKKVVENDFKVMPQKSSLRVPTSLNRNYKNIKENGMVIFLKLNYVCTDTAYYDLVESMALTFLEELFKETGKMQESDIFLGIFQPTKDFRYIRITVRKKINLTCIHDVYKKIVNRLILKKDIGGLLEDLKNEYNNILKKNEYGYQYIQHLIYSYIFDRKSYTNHDLMQYIEAEGKKVFDDIINFSISTLEEPEYYIYYLERR</sequence>
<organism evidence="2 3">
    <name type="scientific">Blautia wexlerae</name>
    <dbReference type="NCBI Taxonomy" id="418240"/>
    <lineage>
        <taxon>Bacteria</taxon>
        <taxon>Bacillati</taxon>
        <taxon>Bacillota</taxon>
        <taxon>Clostridia</taxon>
        <taxon>Lachnospirales</taxon>
        <taxon>Lachnospiraceae</taxon>
        <taxon>Blautia</taxon>
    </lineage>
</organism>
<dbReference type="InterPro" id="IPR011249">
    <property type="entry name" value="Metalloenz_LuxS/M16"/>
</dbReference>
<dbReference type="Proteomes" id="UP000095712">
    <property type="component" value="Unassembled WGS sequence"/>
</dbReference>
<dbReference type="InterPro" id="IPR011765">
    <property type="entry name" value="Pept_M16_N"/>
</dbReference>
<dbReference type="Pfam" id="PF00675">
    <property type="entry name" value="Peptidase_M16"/>
    <property type="match status" value="1"/>
</dbReference>
<dbReference type="EMBL" id="CZAW01000020">
    <property type="protein sequence ID" value="CUP57161.1"/>
    <property type="molecule type" value="Genomic_DNA"/>
</dbReference>
<dbReference type="RefSeq" id="WP_055151479.1">
    <property type="nucleotide sequence ID" value="NZ_CZAW01000020.1"/>
</dbReference>
<proteinExistence type="predicted"/>
<protein>
    <submittedName>
        <fullName evidence="2">Insulinase (Peptidase family M16)</fullName>
    </submittedName>
</protein>
<reference evidence="2 3" key="1">
    <citation type="submission" date="2015-09" db="EMBL/GenBank/DDBJ databases">
        <authorList>
            <consortium name="Pathogen Informatics"/>
        </authorList>
    </citation>
    <scope>NUCLEOTIDE SEQUENCE [LARGE SCALE GENOMIC DNA]</scope>
    <source>
        <strain evidence="2 3">2789STDY5834911</strain>
    </source>
</reference>
<dbReference type="Gene3D" id="3.30.830.10">
    <property type="entry name" value="Metalloenzyme, LuxS/M16 peptidase-like"/>
    <property type="match status" value="1"/>
</dbReference>
<evidence type="ECO:0000313" key="3">
    <source>
        <dbReference type="Proteomes" id="UP000095712"/>
    </source>
</evidence>
<evidence type="ECO:0000313" key="2">
    <source>
        <dbReference type="EMBL" id="CUP57161.1"/>
    </source>
</evidence>
<name>A0A174PCE9_9FIRM</name>
<accession>A0A174PCE9</accession>
<dbReference type="AlphaFoldDB" id="A0A174PCE9"/>